<dbReference type="InterPro" id="IPR020846">
    <property type="entry name" value="MFS_dom"/>
</dbReference>
<dbReference type="SUPFAM" id="SSF103473">
    <property type="entry name" value="MFS general substrate transporter"/>
    <property type="match status" value="1"/>
</dbReference>
<accession>A0A368VIL9</accession>
<keyword evidence="11" id="KW-1185">Reference proteome</keyword>
<comment type="similarity">
    <text evidence="2 8">Belongs to the major facilitator superfamily. Bcr/CmlA family.</text>
</comment>
<dbReference type="AlphaFoldDB" id="A0A368VIL9"/>
<dbReference type="GO" id="GO:0005886">
    <property type="term" value="C:plasma membrane"/>
    <property type="evidence" value="ECO:0007669"/>
    <property type="project" value="UniProtKB-SubCell"/>
</dbReference>
<dbReference type="Proteomes" id="UP000252415">
    <property type="component" value="Unassembled WGS sequence"/>
</dbReference>
<dbReference type="PROSITE" id="PS50850">
    <property type="entry name" value="MFS"/>
    <property type="match status" value="1"/>
</dbReference>
<keyword evidence="3 8" id="KW-0813">Transport</keyword>
<dbReference type="OrthoDB" id="9800416at2"/>
<feature type="transmembrane region" description="Helical" evidence="8">
    <location>
        <begin position="103"/>
        <end position="124"/>
    </location>
</feature>
<dbReference type="InterPro" id="IPR011701">
    <property type="entry name" value="MFS"/>
</dbReference>
<feature type="transmembrane region" description="Helical" evidence="8">
    <location>
        <begin position="371"/>
        <end position="391"/>
    </location>
</feature>
<feature type="domain" description="Major facilitator superfamily (MFS) profile" evidence="9">
    <location>
        <begin position="12"/>
        <end position="398"/>
    </location>
</feature>
<dbReference type="InterPro" id="IPR036259">
    <property type="entry name" value="MFS_trans_sf"/>
</dbReference>
<organism evidence="10 11">
    <name type="scientific">Paenibacillus prosopidis</name>
    <dbReference type="NCBI Taxonomy" id="630520"/>
    <lineage>
        <taxon>Bacteria</taxon>
        <taxon>Bacillati</taxon>
        <taxon>Bacillota</taxon>
        <taxon>Bacilli</taxon>
        <taxon>Bacillales</taxon>
        <taxon>Paenibacillaceae</taxon>
        <taxon>Paenibacillus</taxon>
    </lineage>
</organism>
<proteinExistence type="inferred from homology"/>
<comment type="subcellular location">
    <subcellularLocation>
        <location evidence="1 8">Cell membrane</location>
        <topology evidence="1 8">Multi-pass membrane protein</topology>
    </subcellularLocation>
</comment>
<dbReference type="PANTHER" id="PTHR23502:SF132">
    <property type="entry name" value="POLYAMINE TRANSPORTER 2-RELATED"/>
    <property type="match status" value="1"/>
</dbReference>
<dbReference type="Gene3D" id="1.20.1720.10">
    <property type="entry name" value="Multidrug resistance protein D"/>
    <property type="match status" value="1"/>
</dbReference>
<dbReference type="GO" id="GO:1990961">
    <property type="term" value="P:xenobiotic detoxification by transmembrane export across the plasma membrane"/>
    <property type="evidence" value="ECO:0007669"/>
    <property type="project" value="InterPro"/>
</dbReference>
<evidence type="ECO:0000256" key="8">
    <source>
        <dbReference type="RuleBase" id="RU365088"/>
    </source>
</evidence>
<dbReference type="PANTHER" id="PTHR23502">
    <property type="entry name" value="MAJOR FACILITATOR SUPERFAMILY"/>
    <property type="match status" value="1"/>
</dbReference>
<evidence type="ECO:0000256" key="4">
    <source>
        <dbReference type="ARBA" id="ARBA00022475"/>
    </source>
</evidence>
<feature type="transmembrane region" description="Helical" evidence="8">
    <location>
        <begin position="12"/>
        <end position="33"/>
    </location>
</feature>
<evidence type="ECO:0000313" key="11">
    <source>
        <dbReference type="Proteomes" id="UP000252415"/>
    </source>
</evidence>
<reference evidence="10 11" key="1">
    <citation type="submission" date="2018-07" db="EMBL/GenBank/DDBJ databases">
        <title>Genomic Encyclopedia of Type Strains, Phase III (KMG-III): the genomes of soil and plant-associated and newly described type strains.</title>
        <authorList>
            <person name="Whitman W."/>
        </authorList>
    </citation>
    <scope>NUCLEOTIDE SEQUENCE [LARGE SCALE GENOMIC DNA]</scope>
    <source>
        <strain evidence="10 11">CECT 7506</strain>
    </source>
</reference>
<dbReference type="GO" id="GO:0042910">
    <property type="term" value="F:xenobiotic transmembrane transporter activity"/>
    <property type="evidence" value="ECO:0007669"/>
    <property type="project" value="InterPro"/>
</dbReference>
<dbReference type="NCBIfam" id="TIGR00710">
    <property type="entry name" value="efflux_Bcr_CflA"/>
    <property type="match status" value="1"/>
</dbReference>
<feature type="transmembrane region" description="Helical" evidence="8">
    <location>
        <begin position="308"/>
        <end position="333"/>
    </location>
</feature>
<keyword evidence="6 8" id="KW-1133">Transmembrane helix</keyword>
<dbReference type="RefSeq" id="WP_114384061.1">
    <property type="nucleotide sequence ID" value="NZ_QPJD01000027.1"/>
</dbReference>
<dbReference type="EMBL" id="QPJD01000027">
    <property type="protein sequence ID" value="RCW41107.1"/>
    <property type="molecule type" value="Genomic_DNA"/>
</dbReference>
<evidence type="ECO:0000256" key="3">
    <source>
        <dbReference type="ARBA" id="ARBA00022448"/>
    </source>
</evidence>
<keyword evidence="5 8" id="KW-0812">Transmembrane</keyword>
<feature type="transmembrane region" description="Helical" evidence="8">
    <location>
        <begin position="282"/>
        <end position="302"/>
    </location>
</feature>
<comment type="caution">
    <text evidence="10">The sequence shown here is derived from an EMBL/GenBank/DDBJ whole genome shotgun (WGS) entry which is preliminary data.</text>
</comment>
<evidence type="ECO:0000256" key="7">
    <source>
        <dbReference type="ARBA" id="ARBA00023136"/>
    </source>
</evidence>
<evidence type="ECO:0000256" key="5">
    <source>
        <dbReference type="ARBA" id="ARBA00022692"/>
    </source>
</evidence>
<evidence type="ECO:0000259" key="9">
    <source>
        <dbReference type="PROSITE" id="PS50850"/>
    </source>
</evidence>
<sequence>MNHVVTKPTFKFALILATFSALGPFTVDMYLSSLPKITDFFGTNASMVQASLTASLLGLGLGPIVMGPLSDVHGRRNPLLITMILYVLASVGCAFAPNIEVFIALRFIQGFVASAGLVISRAIVRDTYSGVEMTKFVSLLTMISNIAPLISPVAGSTVTAYTSWIGVFIFLGILGIFLLVVTKWGVQETLPVEQRVSSNFLEILRNYKALLKDRNFMGFALVNGIMFAGVFAYVAGTPFIYQNIYGVSPMMFSILFALNGGAIMLGSQIVKLLAGRMTAQRIFKVGLSLGFLSTGTVMTVVFSQGSLIALVSSLFLFAVAIGIIGPVTFSLAMESQGHIAGSASAVLGIMPFLLGAFASPIVGIAGEYSAIPFGTLLFATSLASIFAYFVLVKRSERAVYPETTHS</sequence>
<feature type="transmembrane region" description="Helical" evidence="8">
    <location>
        <begin position="345"/>
        <end position="365"/>
    </location>
</feature>
<keyword evidence="7 8" id="KW-0472">Membrane</keyword>
<evidence type="ECO:0000256" key="2">
    <source>
        <dbReference type="ARBA" id="ARBA00006236"/>
    </source>
</evidence>
<dbReference type="FunFam" id="1.20.1720.10:FF:000005">
    <property type="entry name" value="Bcr/CflA family efflux transporter"/>
    <property type="match status" value="1"/>
</dbReference>
<feature type="transmembrane region" description="Helical" evidence="8">
    <location>
        <begin position="136"/>
        <end position="155"/>
    </location>
</feature>
<feature type="transmembrane region" description="Helical" evidence="8">
    <location>
        <begin position="216"/>
        <end position="241"/>
    </location>
</feature>
<dbReference type="CDD" id="cd17320">
    <property type="entry name" value="MFS_MdfA_MDR_like"/>
    <property type="match status" value="1"/>
</dbReference>
<feature type="transmembrane region" description="Helical" evidence="8">
    <location>
        <begin position="247"/>
        <end position="270"/>
    </location>
</feature>
<evidence type="ECO:0000256" key="1">
    <source>
        <dbReference type="ARBA" id="ARBA00004651"/>
    </source>
</evidence>
<feature type="transmembrane region" description="Helical" evidence="8">
    <location>
        <begin position="161"/>
        <end position="181"/>
    </location>
</feature>
<evidence type="ECO:0000313" key="10">
    <source>
        <dbReference type="EMBL" id="RCW41107.1"/>
    </source>
</evidence>
<dbReference type="InterPro" id="IPR004812">
    <property type="entry name" value="Efflux_drug-R_Bcr/CmlA"/>
</dbReference>
<evidence type="ECO:0000256" key="6">
    <source>
        <dbReference type="ARBA" id="ARBA00022989"/>
    </source>
</evidence>
<keyword evidence="4 8" id="KW-1003">Cell membrane</keyword>
<name>A0A368VIL9_9BACL</name>
<protein>
    <recommendedName>
        <fullName evidence="8">Bcr/CflA family efflux transporter</fullName>
    </recommendedName>
</protein>
<dbReference type="Pfam" id="PF07690">
    <property type="entry name" value="MFS_1"/>
    <property type="match status" value="1"/>
</dbReference>
<gene>
    <name evidence="10" type="ORF">DFP97_12711</name>
</gene>
<feature type="transmembrane region" description="Helical" evidence="8">
    <location>
        <begin position="78"/>
        <end position="97"/>
    </location>
</feature>
<feature type="transmembrane region" description="Helical" evidence="8">
    <location>
        <begin position="45"/>
        <end position="66"/>
    </location>
</feature>